<dbReference type="OrthoDB" id="2919534at2759"/>
<dbReference type="EMBL" id="JAIQCV010000007">
    <property type="protein sequence ID" value="KAH1082533.1"/>
    <property type="molecule type" value="Genomic_DNA"/>
</dbReference>
<evidence type="ECO:0000313" key="1">
    <source>
        <dbReference type="EMBL" id="KAH1082533.1"/>
    </source>
</evidence>
<protein>
    <submittedName>
        <fullName evidence="1">Uncharacterized protein</fullName>
    </submittedName>
</protein>
<organism evidence="1 2">
    <name type="scientific">Gossypium stocksii</name>
    <dbReference type="NCBI Taxonomy" id="47602"/>
    <lineage>
        <taxon>Eukaryota</taxon>
        <taxon>Viridiplantae</taxon>
        <taxon>Streptophyta</taxon>
        <taxon>Embryophyta</taxon>
        <taxon>Tracheophyta</taxon>
        <taxon>Spermatophyta</taxon>
        <taxon>Magnoliopsida</taxon>
        <taxon>eudicotyledons</taxon>
        <taxon>Gunneridae</taxon>
        <taxon>Pentapetalae</taxon>
        <taxon>rosids</taxon>
        <taxon>malvids</taxon>
        <taxon>Malvales</taxon>
        <taxon>Malvaceae</taxon>
        <taxon>Malvoideae</taxon>
        <taxon>Gossypium</taxon>
    </lineage>
</organism>
<keyword evidence="2" id="KW-1185">Reference proteome</keyword>
<name>A0A9D3VGI2_9ROSI</name>
<comment type="caution">
    <text evidence="1">The sequence shown here is derived from an EMBL/GenBank/DDBJ whole genome shotgun (WGS) entry which is preliminary data.</text>
</comment>
<dbReference type="AlphaFoldDB" id="A0A9D3VGI2"/>
<reference evidence="1 2" key="1">
    <citation type="journal article" date="2021" name="Plant Biotechnol. J.">
        <title>Multi-omics assisted identification of the key and species-specific regulatory components of drought-tolerant mechanisms in Gossypium stocksii.</title>
        <authorList>
            <person name="Yu D."/>
            <person name="Ke L."/>
            <person name="Zhang D."/>
            <person name="Wu Y."/>
            <person name="Sun Y."/>
            <person name="Mei J."/>
            <person name="Sun J."/>
            <person name="Sun Y."/>
        </authorList>
    </citation>
    <scope>NUCLEOTIDE SEQUENCE [LARGE SCALE GENOMIC DNA]</scope>
    <source>
        <strain evidence="2">cv. E1</strain>
        <tissue evidence="1">Leaf</tissue>
    </source>
</reference>
<proteinExistence type="predicted"/>
<evidence type="ECO:0000313" key="2">
    <source>
        <dbReference type="Proteomes" id="UP000828251"/>
    </source>
</evidence>
<dbReference type="Proteomes" id="UP000828251">
    <property type="component" value="Unassembled WGS sequence"/>
</dbReference>
<sequence length="180" mass="21086">MRFMREQMVTQEAWFEQQQALQHELLKQNEELRRKMFLGRFRAYRAIGNMHMGLISVKKREGKSLQGYVKSFVNHPIEVRGLITLLVTLEVDEHTTIEYVQFYVVGYPMAYNAIFRRPIIRMTKMVVITFCMKIKFSINTGVGFLRLDQQIVRQCHILFVKQARELVAEGQSAQGPKLAS</sequence>
<accession>A0A9D3VGI2</accession>
<gene>
    <name evidence="1" type="ORF">J1N35_022294</name>
</gene>